<dbReference type="GO" id="GO:0055087">
    <property type="term" value="C:Ski complex"/>
    <property type="evidence" value="ECO:0007669"/>
    <property type="project" value="InterPro"/>
</dbReference>
<feature type="non-terminal residue" evidence="4">
    <location>
        <position position="1"/>
    </location>
</feature>
<comment type="caution">
    <text evidence="4">The sequence shown here is derived from an EMBL/GenBank/DDBJ whole genome shotgun (WGS) entry which is preliminary data.</text>
</comment>
<evidence type="ECO:0000256" key="3">
    <source>
        <dbReference type="PROSITE-ProRule" id="PRU00339"/>
    </source>
</evidence>
<feature type="non-terminal residue" evidence="4">
    <location>
        <position position="305"/>
    </location>
</feature>
<keyword evidence="1" id="KW-0677">Repeat</keyword>
<dbReference type="OrthoDB" id="421075at2759"/>
<keyword evidence="5" id="KW-1185">Reference proteome</keyword>
<gene>
    <name evidence="4" type="ORF">ZOSMA_132G00270</name>
</gene>
<dbReference type="PROSITE" id="PS50005">
    <property type="entry name" value="TPR"/>
    <property type="match status" value="1"/>
</dbReference>
<reference evidence="5" key="1">
    <citation type="journal article" date="2016" name="Nature">
        <title>The genome of the seagrass Zostera marina reveals angiosperm adaptation to the sea.</title>
        <authorList>
            <person name="Olsen J.L."/>
            <person name="Rouze P."/>
            <person name="Verhelst B."/>
            <person name="Lin Y.-C."/>
            <person name="Bayer T."/>
            <person name="Collen J."/>
            <person name="Dattolo E."/>
            <person name="De Paoli E."/>
            <person name="Dittami S."/>
            <person name="Maumus F."/>
            <person name="Michel G."/>
            <person name="Kersting A."/>
            <person name="Lauritano C."/>
            <person name="Lohaus R."/>
            <person name="Toepel M."/>
            <person name="Tonon T."/>
            <person name="Vanneste K."/>
            <person name="Amirebrahimi M."/>
            <person name="Brakel J."/>
            <person name="Bostroem C."/>
            <person name="Chovatia M."/>
            <person name="Grimwood J."/>
            <person name="Jenkins J.W."/>
            <person name="Jueterbock A."/>
            <person name="Mraz A."/>
            <person name="Stam W.T."/>
            <person name="Tice H."/>
            <person name="Bornberg-Bauer E."/>
            <person name="Green P.J."/>
            <person name="Pearson G.A."/>
            <person name="Procaccini G."/>
            <person name="Duarte C.M."/>
            <person name="Schmutz J."/>
            <person name="Reusch T.B.H."/>
            <person name="Van de Peer Y."/>
        </authorList>
    </citation>
    <scope>NUCLEOTIDE SEQUENCE [LARGE SCALE GENOMIC DNA]</scope>
    <source>
        <strain evidence="5">cv. Finnish</strain>
    </source>
</reference>
<dbReference type="InterPro" id="IPR011990">
    <property type="entry name" value="TPR-like_helical_dom_sf"/>
</dbReference>
<dbReference type="Pfam" id="PF13181">
    <property type="entry name" value="TPR_8"/>
    <property type="match status" value="1"/>
</dbReference>
<keyword evidence="2 3" id="KW-0802">TPR repeat</keyword>
<evidence type="ECO:0000256" key="1">
    <source>
        <dbReference type="ARBA" id="ARBA00022737"/>
    </source>
</evidence>
<protein>
    <submittedName>
        <fullName evidence="4">Tetratricopeptide repeat (TPR)-like superfamily protein</fullName>
    </submittedName>
</protein>
<sequence>SYRRALELEDSKLFALVESGGILLMLGSFSEGVEQMRSASKLSPNNVSACFGLASGLLGLSKECISSGAFSWGASLLEEASSVAKTCINLVGNLSSIWKLLGDIQMAHARCFPWVKENTHIKVNKEVLEASIHRWRNTCKSSAVNAKQSYQRALHLTPWEASIYTDIAISLDLVQSFEGKSVLDLNSWSLPEKMTLGGLMLDGVNIDIWMILGCLSNKNVLKQHSFIRALQLDVSFAVAWAHLGKFYRNIGENKLAKLSFDHARSIDPSLALPWASMSVCIDAYTKENSIEEAYESCLRAAQIMP</sequence>
<organism evidence="4 5">
    <name type="scientific">Zostera marina</name>
    <name type="common">Eelgrass</name>
    <dbReference type="NCBI Taxonomy" id="29655"/>
    <lineage>
        <taxon>Eukaryota</taxon>
        <taxon>Viridiplantae</taxon>
        <taxon>Streptophyta</taxon>
        <taxon>Embryophyta</taxon>
        <taxon>Tracheophyta</taxon>
        <taxon>Spermatophyta</taxon>
        <taxon>Magnoliopsida</taxon>
        <taxon>Liliopsida</taxon>
        <taxon>Zosteraceae</taxon>
        <taxon>Zostera</taxon>
    </lineage>
</organism>
<dbReference type="Proteomes" id="UP000036987">
    <property type="component" value="Unassembled WGS sequence"/>
</dbReference>
<dbReference type="PANTHER" id="PTHR15704">
    <property type="entry name" value="SUPERKILLER 3 PROTEIN-RELATED"/>
    <property type="match status" value="1"/>
</dbReference>
<dbReference type="PANTHER" id="PTHR15704:SF7">
    <property type="entry name" value="SUPERKILLER COMPLEX PROTEIN 3"/>
    <property type="match status" value="1"/>
</dbReference>
<proteinExistence type="predicted"/>
<accession>A0A0K9PZ20</accession>
<dbReference type="InterPro" id="IPR039226">
    <property type="entry name" value="Ski3/TTC37"/>
</dbReference>
<feature type="repeat" description="TPR" evidence="3">
    <location>
        <begin position="237"/>
        <end position="270"/>
    </location>
</feature>
<evidence type="ECO:0000313" key="5">
    <source>
        <dbReference type="Proteomes" id="UP000036987"/>
    </source>
</evidence>
<dbReference type="InterPro" id="IPR019734">
    <property type="entry name" value="TPR_rpt"/>
</dbReference>
<dbReference type="EMBL" id="LFYR01000379">
    <property type="protein sequence ID" value="KMZ74256.1"/>
    <property type="molecule type" value="Genomic_DNA"/>
</dbReference>
<dbReference type="GO" id="GO:0006401">
    <property type="term" value="P:RNA catabolic process"/>
    <property type="evidence" value="ECO:0007669"/>
    <property type="project" value="InterPro"/>
</dbReference>
<evidence type="ECO:0000256" key="2">
    <source>
        <dbReference type="ARBA" id="ARBA00022803"/>
    </source>
</evidence>
<evidence type="ECO:0000313" key="4">
    <source>
        <dbReference type="EMBL" id="KMZ74256.1"/>
    </source>
</evidence>
<name>A0A0K9PZ20_ZOSMR</name>
<dbReference type="Gene3D" id="1.25.40.10">
    <property type="entry name" value="Tetratricopeptide repeat domain"/>
    <property type="match status" value="2"/>
</dbReference>
<dbReference type="SUPFAM" id="SSF48452">
    <property type="entry name" value="TPR-like"/>
    <property type="match status" value="1"/>
</dbReference>
<dbReference type="AlphaFoldDB" id="A0A0K9PZ20"/>